<sequence>MEVELRVTRAHVWLSSALVGRQETFLALLRVDSEPPQLYHGSLEDSVEVPRGRKRWQTVPIRWLDPTRQSKAAQGSTLKLDETLPSVDVAVFAVLRPHETQADKEQIHLVAETTWSPSEKDVNAIRGSQEVVIASTLKQQRGTVEVCLRQRREETKDAVELTSDEARGSFSMHWTPSDALEQDLQAKERERVAHEKKLVRRLESTLSKARRLEVMRDEALVMLQRRRAAQSIQREYRRVLDKRRELRDAEKKVLEAQQRAKKLAVRAKVVERSERRTREMLDQLKRRHQPPRLRDERVEGPIIQTRDLTQWRRLEEAKTYHKLYEKLQRLEDERQQKLAELAISESIPEIRQVRTRYEPGRDLDDALIRAIHHVHLRK</sequence>
<dbReference type="AlphaFoldDB" id="A0A8K1FMP0"/>
<evidence type="ECO:0000313" key="3">
    <source>
        <dbReference type="Proteomes" id="UP000794436"/>
    </source>
</evidence>
<accession>A0A8K1FMP0</accession>
<evidence type="ECO:0000313" key="2">
    <source>
        <dbReference type="EMBL" id="TMW66479.1"/>
    </source>
</evidence>
<feature type="coiled-coil region" evidence="1">
    <location>
        <begin position="229"/>
        <end position="266"/>
    </location>
</feature>
<reference evidence="2" key="1">
    <citation type="submission" date="2019-03" db="EMBL/GenBank/DDBJ databases">
        <title>Long read genome sequence of the mycoparasitic Pythium oligandrum ATCC 38472 isolated from sugarbeet rhizosphere.</title>
        <authorList>
            <person name="Gaulin E."/>
        </authorList>
    </citation>
    <scope>NUCLEOTIDE SEQUENCE</scope>
    <source>
        <strain evidence="2">ATCC 38472_TT</strain>
    </source>
</reference>
<evidence type="ECO:0000256" key="1">
    <source>
        <dbReference type="SAM" id="Coils"/>
    </source>
</evidence>
<name>A0A8K1FMP0_PYTOL</name>
<gene>
    <name evidence="2" type="ORF">Poli38472_004244</name>
</gene>
<keyword evidence="1" id="KW-0175">Coiled coil</keyword>
<dbReference type="Proteomes" id="UP000794436">
    <property type="component" value="Unassembled WGS sequence"/>
</dbReference>
<organism evidence="2 3">
    <name type="scientific">Pythium oligandrum</name>
    <name type="common">Mycoparasitic fungus</name>
    <dbReference type="NCBI Taxonomy" id="41045"/>
    <lineage>
        <taxon>Eukaryota</taxon>
        <taxon>Sar</taxon>
        <taxon>Stramenopiles</taxon>
        <taxon>Oomycota</taxon>
        <taxon>Peronosporomycetes</taxon>
        <taxon>Pythiales</taxon>
        <taxon>Pythiaceae</taxon>
        <taxon>Pythium</taxon>
    </lineage>
</organism>
<dbReference type="EMBL" id="SPLM01000036">
    <property type="protein sequence ID" value="TMW66479.1"/>
    <property type="molecule type" value="Genomic_DNA"/>
</dbReference>
<feature type="coiled-coil region" evidence="1">
    <location>
        <begin position="313"/>
        <end position="347"/>
    </location>
</feature>
<proteinExistence type="predicted"/>
<keyword evidence="3" id="KW-1185">Reference proteome</keyword>
<dbReference type="OrthoDB" id="104149at2759"/>
<comment type="caution">
    <text evidence="2">The sequence shown here is derived from an EMBL/GenBank/DDBJ whole genome shotgun (WGS) entry which is preliminary data.</text>
</comment>
<protein>
    <submittedName>
        <fullName evidence="2">Uncharacterized protein</fullName>
    </submittedName>
</protein>